<dbReference type="EMBL" id="JADNRY010000070">
    <property type="protein sequence ID" value="KAF9067645.1"/>
    <property type="molecule type" value="Genomic_DNA"/>
</dbReference>
<dbReference type="AlphaFoldDB" id="A0A9P5PT74"/>
<keyword evidence="2 6" id="KW-0812">Transmembrane</keyword>
<evidence type="ECO:0000256" key="2">
    <source>
        <dbReference type="ARBA" id="ARBA00022692"/>
    </source>
</evidence>
<evidence type="ECO:0000313" key="7">
    <source>
        <dbReference type="EMBL" id="KAF9067645.1"/>
    </source>
</evidence>
<organism evidence="7 8">
    <name type="scientific">Rhodocollybia butyracea</name>
    <dbReference type="NCBI Taxonomy" id="206335"/>
    <lineage>
        <taxon>Eukaryota</taxon>
        <taxon>Fungi</taxon>
        <taxon>Dikarya</taxon>
        <taxon>Basidiomycota</taxon>
        <taxon>Agaricomycotina</taxon>
        <taxon>Agaricomycetes</taxon>
        <taxon>Agaricomycetidae</taxon>
        <taxon>Agaricales</taxon>
        <taxon>Marasmiineae</taxon>
        <taxon>Omphalotaceae</taxon>
        <taxon>Rhodocollybia</taxon>
    </lineage>
</organism>
<dbReference type="InterPro" id="IPR051694">
    <property type="entry name" value="Immunoregulatory_rcpt-like"/>
</dbReference>
<dbReference type="OrthoDB" id="10667330at2759"/>
<feature type="region of interest" description="Disordered" evidence="5">
    <location>
        <begin position="265"/>
        <end position="291"/>
    </location>
</feature>
<evidence type="ECO:0000256" key="5">
    <source>
        <dbReference type="SAM" id="MobiDB-lite"/>
    </source>
</evidence>
<protein>
    <submittedName>
        <fullName evidence="7">Uncharacterized protein</fullName>
    </submittedName>
</protein>
<feature type="region of interest" description="Disordered" evidence="5">
    <location>
        <begin position="196"/>
        <end position="215"/>
    </location>
</feature>
<evidence type="ECO:0000313" key="8">
    <source>
        <dbReference type="Proteomes" id="UP000772434"/>
    </source>
</evidence>
<dbReference type="PANTHER" id="PTHR15549:SF30">
    <property type="entry name" value="MID2 DOMAIN-CONTAINING PROTEIN"/>
    <property type="match status" value="1"/>
</dbReference>
<evidence type="ECO:0000256" key="3">
    <source>
        <dbReference type="ARBA" id="ARBA00022989"/>
    </source>
</evidence>
<evidence type="ECO:0000256" key="1">
    <source>
        <dbReference type="ARBA" id="ARBA00004167"/>
    </source>
</evidence>
<comment type="caution">
    <text evidence="7">The sequence shown here is derived from an EMBL/GenBank/DDBJ whole genome shotgun (WGS) entry which is preliminary data.</text>
</comment>
<evidence type="ECO:0000256" key="4">
    <source>
        <dbReference type="ARBA" id="ARBA00023136"/>
    </source>
</evidence>
<name>A0A9P5PT74_9AGAR</name>
<proteinExistence type="predicted"/>
<dbReference type="Proteomes" id="UP000772434">
    <property type="component" value="Unassembled WGS sequence"/>
</dbReference>
<keyword evidence="8" id="KW-1185">Reference proteome</keyword>
<dbReference type="PANTHER" id="PTHR15549">
    <property type="entry name" value="PAIRED IMMUNOGLOBULIN-LIKE TYPE 2 RECEPTOR"/>
    <property type="match status" value="1"/>
</dbReference>
<comment type="subcellular location">
    <subcellularLocation>
        <location evidence="1">Membrane</location>
        <topology evidence="1">Single-pass membrane protein</topology>
    </subcellularLocation>
</comment>
<gene>
    <name evidence="7" type="ORF">BDP27DRAFT_900594</name>
</gene>
<dbReference type="GO" id="GO:0016020">
    <property type="term" value="C:membrane"/>
    <property type="evidence" value="ECO:0007669"/>
    <property type="project" value="UniProtKB-SubCell"/>
</dbReference>
<keyword evidence="4 6" id="KW-0472">Membrane</keyword>
<evidence type="ECO:0000256" key="6">
    <source>
        <dbReference type="SAM" id="Phobius"/>
    </source>
</evidence>
<keyword evidence="3 6" id="KW-1133">Transmembrane helix</keyword>
<feature type="transmembrane region" description="Helical" evidence="6">
    <location>
        <begin position="96"/>
        <end position="121"/>
    </location>
</feature>
<sequence length="291" mass="30761">MRKLRYLTRCTLYFGTMVLGSSKPSAMFRPVANVIFSEYTTQTTSEYIATQNNNTFTRCPSTTLNQSSSASSSTAASAATSSSEDVSPSSSGLSGAAMGGIAAGVVTGAFAVILILWFLWWKKRVVQGNLRAHQIEPFASDKEDTLPGGISTPSNLYHYSAVSQVDFFPRGDGGEDPHPSGYNGYPTQISFSAYGDSSTGVPSDLPPSPHGSRLLSQSNEKGLLYSTQNPSMMTTTTTITGSASLSSPGGFSYDQSLGAVTETVERHRDGGRVPDGILDGSLPPAYGEQID</sequence>
<accession>A0A9P5PT74</accession>
<reference evidence="7" key="1">
    <citation type="submission" date="2020-11" db="EMBL/GenBank/DDBJ databases">
        <authorList>
            <consortium name="DOE Joint Genome Institute"/>
            <person name="Ahrendt S."/>
            <person name="Riley R."/>
            <person name="Andreopoulos W."/>
            <person name="Labutti K."/>
            <person name="Pangilinan J."/>
            <person name="Ruiz-Duenas F.J."/>
            <person name="Barrasa J.M."/>
            <person name="Sanchez-Garcia M."/>
            <person name="Camarero S."/>
            <person name="Miyauchi S."/>
            <person name="Serrano A."/>
            <person name="Linde D."/>
            <person name="Babiker R."/>
            <person name="Drula E."/>
            <person name="Ayuso-Fernandez I."/>
            <person name="Pacheco R."/>
            <person name="Padilla G."/>
            <person name="Ferreira P."/>
            <person name="Barriuso J."/>
            <person name="Kellner H."/>
            <person name="Castanera R."/>
            <person name="Alfaro M."/>
            <person name="Ramirez L."/>
            <person name="Pisabarro A.G."/>
            <person name="Kuo A."/>
            <person name="Tritt A."/>
            <person name="Lipzen A."/>
            <person name="He G."/>
            <person name="Yan M."/>
            <person name="Ng V."/>
            <person name="Cullen D."/>
            <person name="Martin F."/>
            <person name="Rosso M.-N."/>
            <person name="Henrissat B."/>
            <person name="Hibbett D."/>
            <person name="Martinez A.T."/>
            <person name="Grigoriev I.V."/>
        </authorList>
    </citation>
    <scope>NUCLEOTIDE SEQUENCE</scope>
    <source>
        <strain evidence="7">AH 40177</strain>
    </source>
</reference>
<dbReference type="GO" id="GO:0071944">
    <property type="term" value="C:cell periphery"/>
    <property type="evidence" value="ECO:0007669"/>
    <property type="project" value="UniProtKB-ARBA"/>
</dbReference>